<evidence type="ECO:0000256" key="3">
    <source>
        <dbReference type="RuleBase" id="RU368002"/>
    </source>
</evidence>
<organism evidence="5 6">
    <name type="scientific">Gouania willdenowi</name>
    <name type="common">Blunt-snouted clingfish</name>
    <name type="synonym">Lepadogaster willdenowi</name>
    <dbReference type="NCBI Taxonomy" id="441366"/>
    <lineage>
        <taxon>Eukaryota</taxon>
        <taxon>Metazoa</taxon>
        <taxon>Chordata</taxon>
        <taxon>Craniata</taxon>
        <taxon>Vertebrata</taxon>
        <taxon>Euteleostomi</taxon>
        <taxon>Actinopterygii</taxon>
        <taxon>Neopterygii</taxon>
        <taxon>Teleostei</taxon>
        <taxon>Neoteleostei</taxon>
        <taxon>Acanthomorphata</taxon>
        <taxon>Ovalentaria</taxon>
        <taxon>Blenniimorphae</taxon>
        <taxon>Blenniiformes</taxon>
        <taxon>Gobiesocoidei</taxon>
        <taxon>Gobiesocidae</taxon>
        <taxon>Gobiesocinae</taxon>
        <taxon>Gouania</taxon>
    </lineage>
</organism>
<dbReference type="PROSITE" id="PS51186">
    <property type="entry name" value="GNAT"/>
    <property type="match status" value="1"/>
</dbReference>
<sequence>MKLLNRDELQFAEAALLTHLPKSYQVYGLLHCINRNKPNTLQVVVDTWPDFKVILCRPDPKNKNVLRFMKKVSCFCLDQEALKKVLTEENSVDWSTLFMFAALDTSYVPLIKEVSSIRELNSRYFTLVHLLFLPDVSGLVTPEVDRRLESRVSSLNHTHVDLVNKTWKFGGNQLGYNTIENLIINFPSCCILDEQDQPVSWILMYDYCAMGILYTLPEYRGRGYAKVVITTMAKKLASEGYPAYCFIEEDNKLSYKLFKNLGFIDDPSYRAAWLEIDPTHKD</sequence>
<evidence type="ECO:0000256" key="1">
    <source>
        <dbReference type="ARBA" id="ARBA00022679"/>
    </source>
</evidence>
<dbReference type="PANTHER" id="PTHR15298">
    <property type="entry name" value="L-COA N-ACYLTRANSFERASE-RELATED"/>
    <property type="match status" value="1"/>
</dbReference>
<evidence type="ECO:0000259" key="4">
    <source>
        <dbReference type="PROSITE" id="PS51186"/>
    </source>
</evidence>
<name>A0A8C5NGS5_GOUWI</name>
<dbReference type="GO" id="GO:0005739">
    <property type="term" value="C:mitochondrion"/>
    <property type="evidence" value="ECO:0007669"/>
    <property type="project" value="InterPro"/>
</dbReference>
<gene>
    <name evidence="5" type="primary">LOC114476466</name>
</gene>
<accession>A0A8C5NGS5</accession>
<dbReference type="EC" id="2.3.1.-" evidence="3"/>
<keyword evidence="2 3" id="KW-0012">Acyltransferase</keyword>
<dbReference type="Gene3D" id="3.40.630.30">
    <property type="match status" value="1"/>
</dbReference>
<protein>
    <recommendedName>
        <fullName evidence="3">Glycine N-acyltransferase-like protein</fullName>
        <ecNumber evidence="3">2.3.1.-</ecNumber>
    </recommendedName>
</protein>
<keyword evidence="1 3" id="KW-0808">Transferase</keyword>
<dbReference type="Proteomes" id="UP000694680">
    <property type="component" value="Chromosome 15"/>
</dbReference>
<dbReference type="InterPro" id="IPR000182">
    <property type="entry name" value="GNAT_dom"/>
</dbReference>
<dbReference type="AlphaFoldDB" id="A0A8C5NGS5"/>
<dbReference type="InterPro" id="IPR016181">
    <property type="entry name" value="Acyl_CoA_acyltransferase"/>
</dbReference>
<dbReference type="CDD" id="cd04301">
    <property type="entry name" value="NAT_SF"/>
    <property type="match status" value="1"/>
</dbReference>
<dbReference type="Pfam" id="PF08444">
    <property type="entry name" value="Gly_acyl_tr_C"/>
    <property type="match status" value="1"/>
</dbReference>
<reference evidence="5" key="3">
    <citation type="submission" date="2025-09" db="UniProtKB">
        <authorList>
            <consortium name="Ensembl"/>
        </authorList>
    </citation>
    <scope>IDENTIFICATION</scope>
</reference>
<dbReference type="OrthoDB" id="61870at2759"/>
<dbReference type="SUPFAM" id="SSF55729">
    <property type="entry name" value="Acyl-CoA N-acyltransferases (Nat)"/>
    <property type="match status" value="1"/>
</dbReference>
<evidence type="ECO:0000313" key="5">
    <source>
        <dbReference type="Ensembl" id="ENSGWIP00000054012.1"/>
    </source>
</evidence>
<comment type="similarity">
    <text evidence="3">Belongs to the glycine N-acyltransferase family.</text>
</comment>
<dbReference type="InterPro" id="IPR010313">
    <property type="entry name" value="Glycine_N-acyltransferase"/>
</dbReference>
<keyword evidence="6" id="KW-1185">Reference proteome</keyword>
<reference evidence="5" key="2">
    <citation type="submission" date="2025-08" db="UniProtKB">
        <authorList>
            <consortium name="Ensembl"/>
        </authorList>
    </citation>
    <scope>IDENTIFICATION</scope>
</reference>
<reference evidence="5" key="1">
    <citation type="submission" date="2020-06" db="EMBL/GenBank/DDBJ databases">
        <authorList>
            <consortium name="Wellcome Sanger Institute Data Sharing"/>
        </authorList>
    </citation>
    <scope>NUCLEOTIDE SEQUENCE [LARGE SCALE GENOMIC DNA]</scope>
</reference>
<dbReference type="InterPro" id="IPR013652">
    <property type="entry name" value="Glycine_N-acyltransferase_C"/>
</dbReference>
<proteinExistence type="inferred from homology"/>
<dbReference type="PANTHER" id="PTHR15298:SF17">
    <property type="entry name" value="GLYCINE N-ACYLTRANSFERASE-LIKE PROTEIN"/>
    <property type="match status" value="1"/>
</dbReference>
<dbReference type="Ensembl" id="ENSGWIT00000058222.1">
    <property type="protein sequence ID" value="ENSGWIP00000054012.1"/>
    <property type="gene ID" value="ENSGWIG00000025893.1"/>
</dbReference>
<evidence type="ECO:0000256" key="2">
    <source>
        <dbReference type="ARBA" id="ARBA00023315"/>
    </source>
</evidence>
<evidence type="ECO:0000313" key="6">
    <source>
        <dbReference type="Proteomes" id="UP000694680"/>
    </source>
</evidence>
<dbReference type="GO" id="GO:0047961">
    <property type="term" value="F:glycine N-acyltransferase activity"/>
    <property type="evidence" value="ECO:0007669"/>
    <property type="project" value="InterPro"/>
</dbReference>
<dbReference type="InterPro" id="IPR015938">
    <property type="entry name" value="Glycine_N-acyltransferase_N"/>
</dbReference>
<dbReference type="RefSeq" id="XP_028323803.1">
    <property type="nucleotide sequence ID" value="XM_028468002.1"/>
</dbReference>
<dbReference type="GeneID" id="114476466"/>
<dbReference type="Pfam" id="PF06021">
    <property type="entry name" value="Gly_acyl_tr_N"/>
    <property type="match status" value="1"/>
</dbReference>
<feature type="domain" description="N-acetyltransferase" evidence="4">
    <location>
        <begin position="150"/>
        <end position="279"/>
    </location>
</feature>